<keyword evidence="9" id="KW-1185">Reference proteome</keyword>
<feature type="transmembrane region" description="Helical" evidence="6">
    <location>
        <begin position="41"/>
        <end position="66"/>
    </location>
</feature>
<protein>
    <submittedName>
        <fullName evidence="8">Heme biosynthesis HemY N-terminal domain-containing protein</fullName>
    </submittedName>
</protein>
<evidence type="ECO:0000256" key="3">
    <source>
        <dbReference type="ARBA" id="ARBA00022989"/>
    </source>
</evidence>
<name>A0AAP4D586_9PROT</name>
<dbReference type="EMBL" id="JARGEQ010000091">
    <property type="protein sequence ID" value="MDF1586570.1"/>
    <property type="molecule type" value="Genomic_DNA"/>
</dbReference>
<evidence type="ECO:0000256" key="2">
    <source>
        <dbReference type="ARBA" id="ARBA00022692"/>
    </source>
</evidence>
<dbReference type="SUPFAM" id="SSF48452">
    <property type="entry name" value="TPR-like"/>
    <property type="match status" value="1"/>
</dbReference>
<feature type="domain" description="HemY N-terminal" evidence="7">
    <location>
        <begin position="26"/>
        <end position="132"/>
    </location>
</feature>
<dbReference type="RefSeq" id="WP_327788985.1">
    <property type="nucleotide sequence ID" value="NZ_JARGEQ010000091.1"/>
</dbReference>
<keyword evidence="2 6" id="KW-0812">Transmembrane</keyword>
<dbReference type="Gene3D" id="1.25.40.10">
    <property type="entry name" value="Tetratricopeptide repeat domain"/>
    <property type="match status" value="1"/>
</dbReference>
<evidence type="ECO:0000256" key="4">
    <source>
        <dbReference type="ARBA" id="ARBA00023136"/>
    </source>
</evidence>
<comment type="caution">
    <text evidence="8">The sequence shown here is derived from an EMBL/GenBank/DDBJ whole genome shotgun (WGS) entry which is preliminary data.</text>
</comment>
<proteinExistence type="predicted"/>
<feature type="compositionally biased region" description="Low complexity" evidence="5">
    <location>
        <begin position="444"/>
        <end position="466"/>
    </location>
</feature>
<evidence type="ECO:0000313" key="9">
    <source>
        <dbReference type="Proteomes" id="UP001301140"/>
    </source>
</evidence>
<dbReference type="GO" id="GO:0016020">
    <property type="term" value="C:membrane"/>
    <property type="evidence" value="ECO:0007669"/>
    <property type="project" value="UniProtKB-SubCell"/>
</dbReference>
<evidence type="ECO:0000256" key="1">
    <source>
        <dbReference type="ARBA" id="ARBA00004370"/>
    </source>
</evidence>
<evidence type="ECO:0000256" key="6">
    <source>
        <dbReference type="SAM" id="Phobius"/>
    </source>
</evidence>
<feature type="region of interest" description="Disordered" evidence="5">
    <location>
        <begin position="444"/>
        <end position="485"/>
    </location>
</feature>
<keyword evidence="4 6" id="KW-0472">Membrane</keyword>
<dbReference type="InterPro" id="IPR010817">
    <property type="entry name" value="HemY_N"/>
</dbReference>
<sequence>MIRTLIFIAIVAAAAAGVDWLASNPGMFLVEWRGYRFETSVGIALLGAGVFAVLVTILFEILRWLGALPRRVRENRRHKREVRGYRELSSGLMAAAAGDRQAARLHSRQSAKLLPEAPGVLLLSAQAAQLEGNDEEAAHTYRRMLEAPETELAGLRGLLAQAAKADDREEGLALARRAYARKPGLPWVVTTFFELLTRHERWTEALGLVDRLESLKLLDAAEARAHRTTLNYLVARDLLREEHHKEAYAKALKAFRLTPAFAPAPILAAEAGAALGHKRRRRRLLEQAWELAPHPDIARAYADLVPGETPQERLKRFERLRKRRPRDAETHMVLAEVALAAQQADAAKVQIEMIPEDELTARACRIMAEAERALGADAARIETWESRAHEARADPAWICEDTGETMPAWTPFSRRGRFNQVSWGTPLKVAQLVSETPATLVLARPAEPAAPAAAPKPRTAPAAAEPADGEPDREEKAAPAATPAA</sequence>
<organism evidence="8 9">
    <name type="scientific">Marinimicrococcus flavescens</name>
    <dbReference type="NCBI Taxonomy" id="3031815"/>
    <lineage>
        <taxon>Bacteria</taxon>
        <taxon>Pseudomonadati</taxon>
        <taxon>Pseudomonadota</taxon>
        <taxon>Alphaproteobacteria</taxon>
        <taxon>Geminicoccales</taxon>
        <taxon>Geminicoccaceae</taxon>
        <taxon>Marinimicrococcus</taxon>
    </lineage>
</organism>
<dbReference type="Proteomes" id="UP001301140">
    <property type="component" value="Unassembled WGS sequence"/>
</dbReference>
<reference evidence="8 9" key="1">
    <citation type="submission" date="2023-03" db="EMBL/GenBank/DDBJ databases">
        <title>YIM 152171 draft genome.</title>
        <authorList>
            <person name="Yang Z."/>
        </authorList>
    </citation>
    <scope>NUCLEOTIDE SEQUENCE [LARGE SCALE GENOMIC DNA]</scope>
    <source>
        <strain evidence="8 9">YIM 152171</strain>
    </source>
</reference>
<comment type="subcellular location">
    <subcellularLocation>
        <location evidence="1">Membrane</location>
    </subcellularLocation>
</comment>
<evidence type="ECO:0000259" key="7">
    <source>
        <dbReference type="Pfam" id="PF07219"/>
    </source>
</evidence>
<accession>A0AAP4D586</accession>
<evidence type="ECO:0000256" key="5">
    <source>
        <dbReference type="SAM" id="MobiDB-lite"/>
    </source>
</evidence>
<keyword evidence="3 6" id="KW-1133">Transmembrane helix</keyword>
<dbReference type="InterPro" id="IPR011990">
    <property type="entry name" value="TPR-like_helical_dom_sf"/>
</dbReference>
<dbReference type="Pfam" id="PF07219">
    <property type="entry name" value="HemY_N"/>
    <property type="match status" value="1"/>
</dbReference>
<gene>
    <name evidence="8" type="ORF">PZ740_09255</name>
</gene>
<dbReference type="AlphaFoldDB" id="A0AAP4D586"/>
<evidence type="ECO:0000313" key="8">
    <source>
        <dbReference type="EMBL" id="MDF1586570.1"/>
    </source>
</evidence>